<sequence>MHWLERLLPASLVNRVFMLYSLSLLLFVGGGLLVFLRFQFYEEVESTQVASVMVIEVVAQAVQDSVVIGDYDTVHKTLDKAVQASLFKSARFIDMQAGKVVARSRTRPPRMAPQWVENYVAGYLYDVNRTVSVGGRDYGVIRLEFDTAIVAGSFWSLAEVALTISVVSLIGGLLLIRLLLLQWLGGLERLRDLVEDLGTGAVKPETLDAHDAPLEIRRVVEIFNQTAVLIRDREATRRALDDQKFALDQHAIVSMTDVDGNITYANDLFCQISGYTRDELIGKTHRIIGSQRMPRAFFDTLWATITSGQVWNGEICNRNRDGGLYWVNATIVPLLDDEGRPKQFIAIRTDITAMKAAEVAILRAKETAEQANRIKSDFLANMSHEIRTPMNGIIGMTELALDTELTDEQADYLRMVRFSAGSLLQIINDILDFSKLEAGRLDVEQIEFSLEGMLHELVRSQAIEAHEKSLELLLRIEPAVPERIISDPGRLRQIVLNLVGNAIKFTHHGEIEISVSRINRPGDALADIRISVRDTGIGIPQAKFADIFDAFSQVDTSTTRQYGGTGLGLSISSQLARLMGGMLTLESAVGAGSTFHLTLQVPTVRVRAATGLANRKLAGMRVLVADDNATNRSILTGVLRNLDMQPAAAPGAEPALAELHRARLAGEPYELALLDVQMPGVDGFELARQIRAQPLLAGVKIMMLTSEGRRGDAARCRELGLESYLVKPVSRWELLQAVSAAFGEQASDDMPLITRHTIQQAKRQLRLLVAEDNEVNQILALRLLQKHGHIVTLAGTGLEAVQQWRSQPFDAILMDIDMPDMDGYEASMLVRREEGGSGKRIPIIALTAHAMRGAREKCIAHGMDSYLAKPIDPVALQRELDGIGAQAPASAISFAVAHPVDFAAVREKMDYSRELFEEIVALFLRDMPKEIARLKQHAAEGDADGVRRDAHTIRGMVSMFSSGPAAQVTNAIEARASHGRLDGLLAELEQAVDAIGDALSAYRWEDDCAALRQPG</sequence>
<dbReference type="InterPro" id="IPR003661">
    <property type="entry name" value="HisK_dim/P_dom"/>
</dbReference>
<reference evidence="20 21" key="1">
    <citation type="submission" date="2017-05" db="EMBL/GenBank/DDBJ databases">
        <authorList>
            <person name="Varghese N."/>
            <person name="Submissions S."/>
        </authorList>
    </citation>
    <scope>NUCLEOTIDE SEQUENCE [LARGE SCALE GENOMIC DNA]</scope>
    <source>
        <strain evidence="20 21">DSM 26001</strain>
    </source>
</reference>
<feature type="domain" description="Response regulatory" evidence="16">
    <location>
        <begin position="621"/>
        <end position="742"/>
    </location>
</feature>
<evidence type="ECO:0000313" key="20">
    <source>
        <dbReference type="EMBL" id="SMP74084.1"/>
    </source>
</evidence>
<evidence type="ECO:0000259" key="19">
    <source>
        <dbReference type="PROSITE" id="PS50894"/>
    </source>
</evidence>
<feature type="domain" description="HPt" evidence="19">
    <location>
        <begin position="912"/>
        <end position="1002"/>
    </location>
</feature>
<dbReference type="InterPro" id="IPR001789">
    <property type="entry name" value="Sig_transdc_resp-reg_receiver"/>
</dbReference>
<evidence type="ECO:0000256" key="10">
    <source>
        <dbReference type="ARBA" id="ARBA00023012"/>
    </source>
</evidence>
<keyword evidence="10" id="KW-0902">Two-component regulatory system</keyword>
<evidence type="ECO:0000256" key="12">
    <source>
        <dbReference type="PROSITE-ProRule" id="PRU00110"/>
    </source>
</evidence>
<dbReference type="Gene3D" id="3.30.450.20">
    <property type="entry name" value="PAS domain"/>
    <property type="match status" value="1"/>
</dbReference>
<keyword evidence="9 14" id="KW-1133">Transmembrane helix</keyword>
<keyword evidence="5 13" id="KW-0597">Phosphoprotein</keyword>
<feature type="domain" description="Histidine kinase" evidence="15">
    <location>
        <begin position="381"/>
        <end position="603"/>
    </location>
</feature>
<dbReference type="Gene3D" id="3.40.50.2300">
    <property type="match status" value="2"/>
</dbReference>
<comment type="subcellular location">
    <subcellularLocation>
        <location evidence="2">Cell membrane</location>
        <topology evidence="2">Multi-pass membrane protein</topology>
    </subcellularLocation>
</comment>
<dbReference type="PRINTS" id="PR00344">
    <property type="entry name" value="BCTRLSENSOR"/>
</dbReference>
<dbReference type="InterPro" id="IPR003594">
    <property type="entry name" value="HATPase_dom"/>
</dbReference>
<evidence type="ECO:0000259" key="15">
    <source>
        <dbReference type="PROSITE" id="PS50109"/>
    </source>
</evidence>
<dbReference type="NCBIfam" id="TIGR00229">
    <property type="entry name" value="sensory_box"/>
    <property type="match status" value="1"/>
</dbReference>
<dbReference type="InterPro" id="IPR001610">
    <property type="entry name" value="PAC"/>
</dbReference>
<accession>A0ABY1QKU6</accession>
<dbReference type="SUPFAM" id="SSF52172">
    <property type="entry name" value="CheY-like"/>
    <property type="match status" value="2"/>
</dbReference>
<evidence type="ECO:0000256" key="5">
    <source>
        <dbReference type="ARBA" id="ARBA00022553"/>
    </source>
</evidence>
<dbReference type="PROSITE" id="PS50112">
    <property type="entry name" value="PAS"/>
    <property type="match status" value="1"/>
</dbReference>
<evidence type="ECO:0000256" key="14">
    <source>
        <dbReference type="SAM" id="Phobius"/>
    </source>
</evidence>
<dbReference type="InterPro" id="IPR036097">
    <property type="entry name" value="HisK_dim/P_sf"/>
</dbReference>
<dbReference type="Gene3D" id="1.10.287.130">
    <property type="match status" value="1"/>
</dbReference>
<dbReference type="SUPFAM" id="SSF55785">
    <property type="entry name" value="PYP-like sensor domain (PAS domain)"/>
    <property type="match status" value="1"/>
</dbReference>
<evidence type="ECO:0000259" key="18">
    <source>
        <dbReference type="PROSITE" id="PS50113"/>
    </source>
</evidence>
<dbReference type="SMART" id="SM00448">
    <property type="entry name" value="REC"/>
    <property type="match status" value="2"/>
</dbReference>
<dbReference type="Pfam" id="PF02518">
    <property type="entry name" value="HATPase_c"/>
    <property type="match status" value="1"/>
</dbReference>
<evidence type="ECO:0000259" key="17">
    <source>
        <dbReference type="PROSITE" id="PS50112"/>
    </source>
</evidence>
<keyword evidence="21" id="KW-1185">Reference proteome</keyword>
<dbReference type="PANTHER" id="PTHR45339:SF1">
    <property type="entry name" value="HYBRID SIGNAL TRANSDUCTION HISTIDINE KINASE J"/>
    <property type="match status" value="1"/>
</dbReference>
<dbReference type="Pfam" id="PF13426">
    <property type="entry name" value="PAS_9"/>
    <property type="match status" value="1"/>
</dbReference>
<dbReference type="PROSITE" id="PS50113">
    <property type="entry name" value="PAC"/>
    <property type="match status" value="1"/>
</dbReference>
<dbReference type="InterPro" id="IPR036641">
    <property type="entry name" value="HPT_dom_sf"/>
</dbReference>
<keyword evidence="7" id="KW-0547">Nucleotide-binding</keyword>
<dbReference type="CDD" id="cd17546">
    <property type="entry name" value="REC_hyHK_CKI1_RcsC-like"/>
    <property type="match status" value="2"/>
</dbReference>
<dbReference type="SMART" id="SM00388">
    <property type="entry name" value="HisKA"/>
    <property type="match status" value="1"/>
</dbReference>
<dbReference type="Proteomes" id="UP001158049">
    <property type="component" value="Unassembled WGS sequence"/>
</dbReference>
<gene>
    <name evidence="20" type="ORF">SAMN06295970_12047</name>
</gene>
<feature type="transmembrane region" description="Helical" evidence="14">
    <location>
        <begin position="160"/>
        <end position="181"/>
    </location>
</feature>
<evidence type="ECO:0000256" key="2">
    <source>
        <dbReference type="ARBA" id="ARBA00004651"/>
    </source>
</evidence>
<keyword evidence="6 14" id="KW-0812">Transmembrane</keyword>
<dbReference type="SUPFAM" id="SSF47384">
    <property type="entry name" value="Homodimeric domain of signal transducing histidine kinase"/>
    <property type="match status" value="1"/>
</dbReference>
<comment type="caution">
    <text evidence="20">The sequence shown here is derived from an EMBL/GenBank/DDBJ whole genome shotgun (WGS) entry which is preliminary data.</text>
</comment>
<dbReference type="SMART" id="SM00091">
    <property type="entry name" value="PAS"/>
    <property type="match status" value="1"/>
</dbReference>
<feature type="modified residue" description="4-aspartylphosphate" evidence="13">
    <location>
        <position position="675"/>
    </location>
</feature>
<dbReference type="CDD" id="cd00082">
    <property type="entry name" value="HisKA"/>
    <property type="match status" value="1"/>
</dbReference>
<dbReference type="SUPFAM" id="SSF47226">
    <property type="entry name" value="Histidine-containing phosphotransfer domain, HPT domain"/>
    <property type="match status" value="1"/>
</dbReference>
<evidence type="ECO:0000256" key="11">
    <source>
        <dbReference type="ARBA" id="ARBA00023136"/>
    </source>
</evidence>
<keyword evidence="11 14" id="KW-0472">Membrane</keyword>
<evidence type="ECO:0000313" key="21">
    <source>
        <dbReference type="Proteomes" id="UP001158049"/>
    </source>
</evidence>
<feature type="domain" description="PAS" evidence="17">
    <location>
        <begin position="253"/>
        <end position="284"/>
    </location>
</feature>
<proteinExistence type="predicted"/>
<dbReference type="Pfam" id="PF01627">
    <property type="entry name" value="Hpt"/>
    <property type="match status" value="1"/>
</dbReference>
<dbReference type="InterPro" id="IPR036890">
    <property type="entry name" value="HATPase_C_sf"/>
</dbReference>
<feature type="transmembrane region" description="Helical" evidence="14">
    <location>
        <begin position="12"/>
        <end position="36"/>
    </location>
</feature>
<dbReference type="EMBL" id="FXUL01000020">
    <property type="protein sequence ID" value="SMP74084.1"/>
    <property type="molecule type" value="Genomic_DNA"/>
</dbReference>
<dbReference type="InterPro" id="IPR004358">
    <property type="entry name" value="Sig_transdc_His_kin-like_C"/>
</dbReference>
<dbReference type="Pfam" id="PF00072">
    <property type="entry name" value="Response_reg"/>
    <property type="match status" value="2"/>
</dbReference>
<dbReference type="InterPro" id="IPR035965">
    <property type="entry name" value="PAS-like_dom_sf"/>
</dbReference>
<comment type="catalytic activity">
    <reaction evidence="1">
        <text>ATP + protein L-histidine = ADP + protein N-phospho-L-histidine.</text>
        <dbReference type="EC" id="2.7.13.3"/>
    </reaction>
</comment>
<evidence type="ECO:0000256" key="8">
    <source>
        <dbReference type="ARBA" id="ARBA00022840"/>
    </source>
</evidence>
<keyword evidence="8" id="KW-0067">ATP-binding</keyword>
<dbReference type="Gene3D" id="3.30.565.10">
    <property type="entry name" value="Histidine kinase-like ATPase, C-terminal domain"/>
    <property type="match status" value="1"/>
</dbReference>
<organism evidence="20 21">
    <name type="scientific">Noviherbaspirillum suwonense</name>
    <dbReference type="NCBI Taxonomy" id="1224511"/>
    <lineage>
        <taxon>Bacteria</taxon>
        <taxon>Pseudomonadati</taxon>
        <taxon>Pseudomonadota</taxon>
        <taxon>Betaproteobacteria</taxon>
        <taxon>Burkholderiales</taxon>
        <taxon>Oxalobacteraceae</taxon>
        <taxon>Noviherbaspirillum</taxon>
    </lineage>
</organism>
<dbReference type="Pfam" id="PF00512">
    <property type="entry name" value="HisKA"/>
    <property type="match status" value="1"/>
</dbReference>
<feature type="modified residue" description="Phosphohistidine" evidence="12">
    <location>
        <position position="951"/>
    </location>
</feature>
<keyword evidence="4" id="KW-1003">Cell membrane</keyword>
<dbReference type="PROSITE" id="PS50894">
    <property type="entry name" value="HPT"/>
    <property type="match status" value="1"/>
</dbReference>
<evidence type="ECO:0000259" key="16">
    <source>
        <dbReference type="PROSITE" id="PS50110"/>
    </source>
</evidence>
<name>A0ABY1QKU6_9BURK</name>
<dbReference type="SMART" id="SM00387">
    <property type="entry name" value="HATPase_c"/>
    <property type="match status" value="1"/>
</dbReference>
<dbReference type="PANTHER" id="PTHR45339">
    <property type="entry name" value="HYBRID SIGNAL TRANSDUCTION HISTIDINE KINASE J"/>
    <property type="match status" value="1"/>
</dbReference>
<dbReference type="InterPro" id="IPR000700">
    <property type="entry name" value="PAS-assoc_C"/>
</dbReference>
<dbReference type="InterPro" id="IPR008207">
    <property type="entry name" value="Sig_transdc_His_kin_Hpt_dom"/>
</dbReference>
<evidence type="ECO:0000256" key="1">
    <source>
        <dbReference type="ARBA" id="ARBA00000085"/>
    </source>
</evidence>
<protein>
    <recommendedName>
        <fullName evidence="3">histidine kinase</fullName>
        <ecNumber evidence="3">2.7.13.3</ecNumber>
    </recommendedName>
</protein>
<evidence type="ECO:0000256" key="13">
    <source>
        <dbReference type="PROSITE-ProRule" id="PRU00169"/>
    </source>
</evidence>
<dbReference type="PROSITE" id="PS50110">
    <property type="entry name" value="RESPONSE_REGULATORY"/>
    <property type="match status" value="2"/>
</dbReference>
<feature type="modified residue" description="4-aspartylphosphate" evidence="13">
    <location>
        <position position="815"/>
    </location>
</feature>
<evidence type="ECO:0000256" key="3">
    <source>
        <dbReference type="ARBA" id="ARBA00012438"/>
    </source>
</evidence>
<dbReference type="CDD" id="cd00130">
    <property type="entry name" value="PAS"/>
    <property type="match status" value="1"/>
</dbReference>
<dbReference type="InterPro" id="IPR000014">
    <property type="entry name" value="PAS"/>
</dbReference>
<evidence type="ECO:0000256" key="9">
    <source>
        <dbReference type="ARBA" id="ARBA00022989"/>
    </source>
</evidence>
<dbReference type="InterPro" id="IPR011006">
    <property type="entry name" value="CheY-like_superfamily"/>
</dbReference>
<dbReference type="Gene3D" id="1.20.120.160">
    <property type="entry name" value="HPT domain"/>
    <property type="match status" value="1"/>
</dbReference>
<dbReference type="CDD" id="cd16922">
    <property type="entry name" value="HATPase_EvgS-ArcB-TorS-like"/>
    <property type="match status" value="1"/>
</dbReference>
<dbReference type="SMART" id="SM00086">
    <property type="entry name" value="PAC"/>
    <property type="match status" value="1"/>
</dbReference>
<feature type="domain" description="PAC" evidence="18">
    <location>
        <begin position="311"/>
        <end position="363"/>
    </location>
</feature>
<dbReference type="PROSITE" id="PS50109">
    <property type="entry name" value="HIS_KIN"/>
    <property type="match status" value="1"/>
</dbReference>
<evidence type="ECO:0000256" key="6">
    <source>
        <dbReference type="ARBA" id="ARBA00022692"/>
    </source>
</evidence>
<dbReference type="SUPFAM" id="SSF55874">
    <property type="entry name" value="ATPase domain of HSP90 chaperone/DNA topoisomerase II/histidine kinase"/>
    <property type="match status" value="1"/>
</dbReference>
<evidence type="ECO:0000256" key="4">
    <source>
        <dbReference type="ARBA" id="ARBA00022475"/>
    </source>
</evidence>
<dbReference type="InterPro" id="IPR005467">
    <property type="entry name" value="His_kinase_dom"/>
</dbReference>
<evidence type="ECO:0000256" key="7">
    <source>
        <dbReference type="ARBA" id="ARBA00022741"/>
    </source>
</evidence>
<dbReference type="EC" id="2.7.13.3" evidence="3"/>
<feature type="domain" description="Response regulatory" evidence="16">
    <location>
        <begin position="766"/>
        <end position="884"/>
    </location>
</feature>